<dbReference type="EMBL" id="CP042912">
    <property type="protein sequence ID" value="QEG23169.1"/>
    <property type="molecule type" value="Genomic_DNA"/>
</dbReference>
<feature type="domain" description="4Fe-4S ferredoxin-type" evidence="8">
    <location>
        <begin position="190"/>
        <end position="218"/>
    </location>
</feature>
<dbReference type="AlphaFoldDB" id="A0A5B9PCF4"/>
<evidence type="ECO:0000256" key="3">
    <source>
        <dbReference type="ARBA" id="ARBA00022737"/>
    </source>
</evidence>
<dbReference type="SUPFAM" id="SSF53706">
    <property type="entry name" value="Formate dehydrogenase/DMSO reductase, domains 1-3"/>
    <property type="match status" value="1"/>
</dbReference>
<reference evidence="10 11" key="1">
    <citation type="submission" date="2019-08" db="EMBL/GenBank/DDBJ databases">
        <title>Deep-cultivation of Planctomycetes and their phenomic and genomic characterization uncovers novel biology.</title>
        <authorList>
            <person name="Wiegand S."/>
            <person name="Jogler M."/>
            <person name="Boedeker C."/>
            <person name="Pinto D."/>
            <person name="Vollmers J."/>
            <person name="Rivas-Marin E."/>
            <person name="Kohn T."/>
            <person name="Peeters S.H."/>
            <person name="Heuer A."/>
            <person name="Rast P."/>
            <person name="Oberbeckmann S."/>
            <person name="Bunk B."/>
            <person name="Jeske O."/>
            <person name="Meyerdierks A."/>
            <person name="Storesund J.E."/>
            <person name="Kallscheuer N."/>
            <person name="Luecker S."/>
            <person name="Lage O.M."/>
            <person name="Pohl T."/>
            <person name="Merkel B.J."/>
            <person name="Hornburger P."/>
            <person name="Mueller R.-W."/>
            <person name="Bruemmer F."/>
            <person name="Labrenz M."/>
            <person name="Spormann A.M."/>
            <person name="Op den Camp H."/>
            <person name="Overmann J."/>
            <person name="Amann R."/>
            <person name="Jetten M.S.M."/>
            <person name="Mascher T."/>
            <person name="Medema M.H."/>
            <person name="Devos D.P."/>
            <person name="Kaster A.-K."/>
            <person name="Ovreas L."/>
            <person name="Rohde M."/>
            <person name="Galperin M.Y."/>
            <person name="Jogler C."/>
        </authorList>
    </citation>
    <scope>NUCLEOTIDE SEQUENCE [LARGE SCALE GENOMIC DNA]</scope>
    <source>
        <strain evidence="10 11">FC18</strain>
    </source>
</reference>
<dbReference type="GO" id="GO:0022904">
    <property type="term" value="P:respiratory electron transport chain"/>
    <property type="evidence" value="ECO:0007669"/>
    <property type="project" value="TreeGrafter"/>
</dbReference>
<dbReference type="InterPro" id="IPR054351">
    <property type="entry name" value="NADH_UbQ_OxRdtase_ferredoxin"/>
</dbReference>
<keyword evidence="2" id="KW-0479">Metal-binding</keyword>
<feature type="domain" description="4Fe-4S Mo/W bis-MGD-type" evidence="9">
    <location>
        <begin position="227"/>
        <end position="284"/>
    </location>
</feature>
<accession>A0A5B9PCF4</accession>
<feature type="domain" description="2Fe-2S ferredoxin-type" evidence="7">
    <location>
        <begin position="7"/>
        <end position="85"/>
    </location>
</feature>
<dbReference type="Pfam" id="PF22117">
    <property type="entry name" value="Fer4_Nqo3"/>
    <property type="match status" value="1"/>
</dbReference>
<keyword evidence="6" id="KW-0411">Iron-sulfur</keyword>
<dbReference type="Pfam" id="PF04879">
    <property type="entry name" value="Molybdop_Fe4S4"/>
    <property type="match status" value="1"/>
</dbReference>
<dbReference type="PROSITE" id="PS00198">
    <property type="entry name" value="4FE4S_FER_1"/>
    <property type="match status" value="1"/>
</dbReference>
<dbReference type="KEGG" id="mff:MFFC18_30650"/>
<protein>
    <submittedName>
        <fullName evidence="10">Formate dehydrogenase</fullName>
    </submittedName>
</protein>
<evidence type="ECO:0000259" key="7">
    <source>
        <dbReference type="PROSITE" id="PS51085"/>
    </source>
</evidence>
<evidence type="ECO:0000313" key="11">
    <source>
        <dbReference type="Proteomes" id="UP000322214"/>
    </source>
</evidence>
<dbReference type="CDD" id="cd00207">
    <property type="entry name" value="fer2"/>
    <property type="match status" value="1"/>
</dbReference>
<dbReference type="PROSITE" id="PS00551">
    <property type="entry name" value="MOLYBDOPTERIN_PROK_1"/>
    <property type="match status" value="1"/>
</dbReference>
<dbReference type="InterPro" id="IPR006656">
    <property type="entry name" value="Mopterin_OxRdtase"/>
</dbReference>
<dbReference type="OrthoDB" id="9803192at2"/>
<dbReference type="PROSITE" id="PS51085">
    <property type="entry name" value="2FE2S_FER_2"/>
    <property type="match status" value="1"/>
</dbReference>
<dbReference type="Gene3D" id="3.10.20.740">
    <property type="match status" value="1"/>
</dbReference>
<keyword evidence="5" id="KW-0408">Iron</keyword>
<dbReference type="InterPro" id="IPR017896">
    <property type="entry name" value="4Fe4S_Fe-S-bd"/>
</dbReference>
<evidence type="ECO:0000313" key="10">
    <source>
        <dbReference type="EMBL" id="QEG23169.1"/>
    </source>
</evidence>
<keyword evidence="4" id="KW-0560">Oxidoreductase</keyword>
<dbReference type="GO" id="GO:0051539">
    <property type="term" value="F:4 iron, 4 sulfur cluster binding"/>
    <property type="evidence" value="ECO:0007669"/>
    <property type="project" value="UniProtKB-KW"/>
</dbReference>
<dbReference type="SUPFAM" id="SSF54862">
    <property type="entry name" value="4Fe-4S ferredoxins"/>
    <property type="match status" value="1"/>
</dbReference>
<keyword evidence="3" id="KW-0677">Repeat</keyword>
<dbReference type="InterPro" id="IPR017900">
    <property type="entry name" value="4Fe4S_Fe_S_CS"/>
</dbReference>
<dbReference type="GO" id="GO:0003954">
    <property type="term" value="F:NADH dehydrogenase activity"/>
    <property type="evidence" value="ECO:0007669"/>
    <property type="project" value="TreeGrafter"/>
</dbReference>
<dbReference type="InterPro" id="IPR001041">
    <property type="entry name" value="2Fe-2S_ferredoxin-type"/>
</dbReference>
<dbReference type="Gene3D" id="3.40.50.740">
    <property type="match status" value="1"/>
</dbReference>
<feature type="domain" description="4Fe-4S ferredoxin-type" evidence="8">
    <location>
        <begin position="146"/>
        <end position="176"/>
    </location>
</feature>
<dbReference type="PROSITE" id="PS51669">
    <property type="entry name" value="4FE4S_MOW_BIS_MGD"/>
    <property type="match status" value="1"/>
</dbReference>
<dbReference type="SUPFAM" id="SSF54292">
    <property type="entry name" value="2Fe-2S ferredoxin-like"/>
    <property type="match status" value="1"/>
</dbReference>
<dbReference type="STRING" id="980251.GCA_001642875_03893"/>
<keyword evidence="11" id="KW-1185">Reference proteome</keyword>
<dbReference type="GO" id="GO:0046872">
    <property type="term" value="F:metal ion binding"/>
    <property type="evidence" value="ECO:0007669"/>
    <property type="project" value="UniProtKB-KW"/>
</dbReference>
<dbReference type="Proteomes" id="UP000322214">
    <property type="component" value="Chromosome"/>
</dbReference>
<evidence type="ECO:0000259" key="9">
    <source>
        <dbReference type="PROSITE" id="PS51669"/>
    </source>
</evidence>
<gene>
    <name evidence="10" type="ORF">MFFC18_30650</name>
</gene>
<dbReference type="Gene3D" id="3.30.70.20">
    <property type="match status" value="1"/>
</dbReference>
<dbReference type="FunFam" id="3.30.70.20:FF:000035">
    <property type="entry name" value="Iron hydrogenase 1"/>
    <property type="match status" value="1"/>
</dbReference>
<dbReference type="Pfam" id="PF13510">
    <property type="entry name" value="Fer2_4"/>
    <property type="match status" value="1"/>
</dbReference>
<evidence type="ECO:0000256" key="1">
    <source>
        <dbReference type="ARBA" id="ARBA00022485"/>
    </source>
</evidence>
<dbReference type="PROSITE" id="PS51379">
    <property type="entry name" value="4FE4S_FER_2"/>
    <property type="match status" value="2"/>
</dbReference>
<evidence type="ECO:0000256" key="4">
    <source>
        <dbReference type="ARBA" id="ARBA00023002"/>
    </source>
</evidence>
<dbReference type="SMART" id="SM00926">
    <property type="entry name" value="Molybdop_Fe4S4"/>
    <property type="match status" value="1"/>
</dbReference>
<evidence type="ECO:0000256" key="6">
    <source>
        <dbReference type="ARBA" id="ARBA00023014"/>
    </source>
</evidence>
<dbReference type="InterPro" id="IPR036010">
    <property type="entry name" value="2Fe-2S_ferredoxin-like_sf"/>
</dbReference>
<dbReference type="GO" id="GO:0016020">
    <property type="term" value="C:membrane"/>
    <property type="evidence" value="ECO:0007669"/>
    <property type="project" value="TreeGrafter"/>
</dbReference>
<sequence length="361" mass="39376">MNATNNEKFTITINGNQYPAFAGETVVEVANRAGINIPTLCHDPRLKPAGACRVCLVEVEGQRRMQPGCAWKVHPGMVVTTESQRIERHRTVLYSMYAADHETDDSGTPVETANANELRQLCQTVTPIPLEPVDAPRAARHGDDNPYIEFNPDLCILCARCTRYCDEVEAVNAITLSGRGSETTIATAGQRSLIDTSCELCGGCIDTCPTGALIEKKAPKNLVQLGTEKVRSTCNFCGVGCQLDLHVSNDRVVKVTSPEPGETLNDGNLCVKGRFAYDFIHHEDRITEPLIRDENGVLQPATWDEAIKATADGLLRVKERHGADSLGFISSSRCTGEENYLMQKLSRAAFGTNNIHQCAAT</sequence>
<dbReference type="InterPro" id="IPR006963">
    <property type="entry name" value="Mopterin_OxRdtase_4Fe-4S_dom"/>
</dbReference>
<proteinExistence type="predicted"/>
<evidence type="ECO:0000256" key="5">
    <source>
        <dbReference type="ARBA" id="ARBA00023004"/>
    </source>
</evidence>
<dbReference type="InterPro" id="IPR027467">
    <property type="entry name" value="MopterinOxRdtase_cofactor_BS"/>
</dbReference>
<name>A0A5B9PCF4_9BACT</name>
<evidence type="ECO:0000256" key="2">
    <source>
        <dbReference type="ARBA" id="ARBA00022723"/>
    </source>
</evidence>
<dbReference type="PANTHER" id="PTHR43105:SF14">
    <property type="entry name" value="FORMATE DEHYDROGENASE H"/>
    <property type="match status" value="1"/>
</dbReference>
<evidence type="ECO:0000259" key="8">
    <source>
        <dbReference type="PROSITE" id="PS51379"/>
    </source>
</evidence>
<dbReference type="Gene3D" id="2.20.25.90">
    <property type="entry name" value="ADC-like domains"/>
    <property type="match status" value="1"/>
</dbReference>
<keyword evidence="1" id="KW-0004">4Fe-4S</keyword>
<dbReference type="Pfam" id="PF00384">
    <property type="entry name" value="Molybdopterin"/>
    <property type="match status" value="1"/>
</dbReference>
<dbReference type="InterPro" id="IPR050123">
    <property type="entry name" value="Prok_molybdopt-oxidoreductase"/>
</dbReference>
<dbReference type="PANTHER" id="PTHR43105">
    <property type="entry name" value="RESPIRATORY NITRATE REDUCTASE"/>
    <property type="match status" value="1"/>
</dbReference>
<organism evidence="10 11">
    <name type="scientific">Mariniblastus fucicola</name>
    <dbReference type="NCBI Taxonomy" id="980251"/>
    <lineage>
        <taxon>Bacteria</taxon>
        <taxon>Pseudomonadati</taxon>
        <taxon>Planctomycetota</taxon>
        <taxon>Planctomycetia</taxon>
        <taxon>Pirellulales</taxon>
        <taxon>Pirellulaceae</taxon>
        <taxon>Mariniblastus</taxon>
    </lineage>
</organism>